<comment type="subcellular location">
    <subcellularLocation>
        <location evidence="1">Membrane</location>
        <topology evidence="1">Single-pass membrane protein</topology>
    </subcellularLocation>
</comment>
<evidence type="ECO:0008006" key="9">
    <source>
        <dbReference type="Google" id="ProtNLM"/>
    </source>
</evidence>
<feature type="compositionally biased region" description="Basic and acidic residues" evidence="5">
    <location>
        <begin position="442"/>
        <end position="454"/>
    </location>
</feature>
<dbReference type="GO" id="GO:0016020">
    <property type="term" value="C:membrane"/>
    <property type="evidence" value="ECO:0007669"/>
    <property type="project" value="UniProtKB-SubCell"/>
</dbReference>
<dbReference type="VEuPathDB" id="FungiDB:Z519_10326"/>
<dbReference type="GeneID" id="27703254"/>
<protein>
    <recommendedName>
        <fullName evidence="9">REJ domain-containing protein</fullName>
    </recommendedName>
</protein>
<feature type="region of interest" description="Disordered" evidence="5">
    <location>
        <begin position="1"/>
        <end position="63"/>
    </location>
</feature>
<evidence type="ECO:0000313" key="8">
    <source>
        <dbReference type="Proteomes" id="UP000053789"/>
    </source>
</evidence>
<feature type="region of interest" description="Disordered" evidence="5">
    <location>
        <begin position="505"/>
        <end position="567"/>
    </location>
</feature>
<feature type="compositionally biased region" description="Low complexity" evidence="5">
    <location>
        <begin position="403"/>
        <end position="416"/>
    </location>
</feature>
<dbReference type="PANTHER" id="PTHR15549">
    <property type="entry name" value="PAIRED IMMUNOGLOBULIN-LIKE TYPE 2 RECEPTOR"/>
    <property type="match status" value="1"/>
</dbReference>
<proteinExistence type="predicted"/>
<keyword evidence="8" id="KW-1185">Reference proteome</keyword>
<keyword evidence="2 6" id="KW-0812">Transmembrane</keyword>
<evidence type="ECO:0000256" key="4">
    <source>
        <dbReference type="ARBA" id="ARBA00023136"/>
    </source>
</evidence>
<feature type="region of interest" description="Disordered" evidence="5">
    <location>
        <begin position="330"/>
        <end position="352"/>
    </location>
</feature>
<name>A0A0D2FQH5_CLAB1</name>
<evidence type="ECO:0000313" key="7">
    <source>
        <dbReference type="EMBL" id="KIW88842.1"/>
    </source>
</evidence>
<feature type="compositionally biased region" description="Basic residues" evidence="5">
    <location>
        <begin position="455"/>
        <end position="464"/>
    </location>
</feature>
<dbReference type="PANTHER" id="PTHR15549:SF26">
    <property type="entry name" value="AXIAL BUDDING PATTERN PROTEIN 2-RELATED"/>
    <property type="match status" value="1"/>
</dbReference>
<feature type="region of interest" description="Disordered" evidence="5">
    <location>
        <begin position="403"/>
        <end position="492"/>
    </location>
</feature>
<dbReference type="RefSeq" id="XP_016615511.1">
    <property type="nucleotide sequence ID" value="XM_016768043.1"/>
</dbReference>
<feature type="compositionally biased region" description="Pro residues" evidence="5">
    <location>
        <begin position="541"/>
        <end position="552"/>
    </location>
</feature>
<dbReference type="HOGENOM" id="CLU_463798_0_0_1"/>
<gene>
    <name evidence="7" type="ORF">Z519_10326</name>
</gene>
<keyword evidence="3 6" id="KW-1133">Transmembrane helix</keyword>
<evidence type="ECO:0000256" key="5">
    <source>
        <dbReference type="SAM" id="MobiDB-lite"/>
    </source>
</evidence>
<sequence>MLLPSGYWASIPHSSYNTLRRREPQNPDAPGLKGNKNGPPGPEGNQKGPPDPPEASPSASIPPASISVFSSSAGPAIITSSFVITSSASASTTTREVSLLTSSTPPPDSESISSSISVTSTTITENLSSSTSFVSTVPLVNPTSLVSLSSTASDTSFLASTASRSSSATETTLLASSTAKTTSPSSLAYTTSATAIETPWGYQSQNGTIASESDSTLSQGQTAGIAIGTLLGFSLILSLLYWLFKRRRGEDPKSLLRLAWRQQSKSPDSPWPRNQPFNVLPDSPAAEANFGGDPAWNYQETFARPPMIAKARQSLTRSLRFLRVNPLGMNPVTPPESRPRTPSRKSFASSFFHRRSTASTLRSVSVPACEEQPVPMRGPHFLRPLFIPPFKLKPASLSFPSAEATKSASASTHSLTIPPQTLPHPMRQQRRYSHVGTSSESIDPRSARAIFDRTRPRKPSKLSRSHTAAPSVAGAEMPRGSEKDLPPPLPLLPAVLPQQLLSTASHSRKRGETLRPSNSLPDSSHVGGLCANAGDGVNTPSSPPPPPPPPLKSPKRASTALSGRAKG</sequence>
<evidence type="ECO:0000256" key="6">
    <source>
        <dbReference type="SAM" id="Phobius"/>
    </source>
</evidence>
<dbReference type="OrthoDB" id="3557873at2759"/>
<dbReference type="EMBL" id="KN846997">
    <property type="protein sequence ID" value="KIW88842.1"/>
    <property type="molecule type" value="Genomic_DNA"/>
</dbReference>
<evidence type="ECO:0000256" key="3">
    <source>
        <dbReference type="ARBA" id="ARBA00022989"/>
    </source>
</evidence>
<dbReference type="Proteomes" id="UP000053789">
    <property type="component" value="Unassembled WGS sequence"/>
</dbReference>
<evidence type="ECO:0000256" key="1">
    <source>
        <dbReference type="ARBA" id="ARBA00004167"/>
    </source>
</evidence>
<dbReference type="InterPro" id="IPR051694">
    <property type="entry name" value="Immunoregulatory_rcpt-like"/>
</dbReference>
<organism evidence="7 8">
    <name type="scientific">Cladophialophora bantiana (strain ATCC 10958 / CBS 173.52 / CDC B-1940 / NIH 8579)</name>
    <name type="common">Xylohypha bantiana</name>
    <dbReference type="NCBI Taxonomy" id="1442370"/>
    <lineage>
        <taxon>Eukaryota</taxon>
        <taxon>Fungi</taxon>
        <taxon>Dikarya</taxon>
        <taxon>Ascomycota</taxon>
        <taxon>Pezizomycotina</taxon>
        <taxon>Eurotiomycetes</taxon>
        <taxon>Chaetothyriomycetidae</taxon>
        <taxon>Chaetothyriales</taxon>
        <taxon>Herpotrichiellaceae</taxon>
        <taxon>Cladophialophora</taxon>
    </lineage>
</organism>
<dbReference type="GO" id="GO:0071944">
    <property type="term" value="C:cell periphery"/>
    <property type="evidence" value="ECO:0007669"/>
    <property type="project" value="UniProtKB-ARBA"/>
</dbReference>
<feature type="compositionally biased region" description="Low complexity" evidence="5">
    <location>
        <begin position="30"/>
        <end position="48"/>
    </location>
</feature>
<feature type="transmembrane region" description="Helical" evidence="6">
    <location>
        <begin position="223"/>
        <end position="244"/>
    </location>
</feature>
<dbReference type="AlphaFoldDB" id="A0A0D2FQH5"/>
<evidence type="ECO:0000256" key="2">
    <source>
        <dbReference type="ARBA" id="ARBA00022692"/>
    </source>
</evidence>
<accession>A0A0D2FQH5</accession>
<keyword evidence="4 6" id="KW-0472">Membrane</keyword>
<reference evidence="7" key="1">
    <citation type="submission" date="2015-01" db="EMBL/GenBank/DDBJ databases">
        <title>The Genome Sequence of Cladophialophora bantiana CBS 173.52.</title>
        <authorList>
            <consortium name="The Broad Institute Genomics Platform"/>
            <person name="Cuomo C."/>
            <person name="de Hoog S."/>
            <person name="Gorbushina A."/>
            <person name="Stielow B."/>
            <person name="Teixiera M."/>
            <person name="Abouelleil A."/>
            <person name="Chapman S.B."/>
            <person name="Priest M."/>
            <person name="Young S.K."/>
            <person name="Wortman J."/>
            <person name="Nusbaum C."/>
            <person name="Birren B."/>
        </authorList>
    </citation>
    <scope>NUCLEOTIDE SEQUENCE [LARGE SCALE GENOMIC DNA]</scope>
    <source>
        <strain evidence="7">CBS 173.52</strain>
    </source>
</reference>